<reference evidence="1 2" key="1">
    <citation type="journal article" date="2021" name="Elife">
        <title>Chloroplast acquisition without the gene transfer in kleptoplastic sea slugs, Plakobranchus ocellatus.</title>
        <authorList>
            <person name="Maeda T."/>
            <person name="Takahashi S."/>
            <person name="Yoshida T."/>
            <person name="Shimamura S."/>
            <person name="Takaki Y."/>
            <person name="Nagai Y."/>
            <person name="Toyoda A."/>
            <person name="Suzuki Y."/>
            <person name="Arimoto A."/>
            <person name="Ishii H."/>
            <person name="Satoh N."/>
            <person name="Nishiyama T."/>
            <person name="Hasebe M."/>
            <person name="Maruyama T."/>
            <person name="Minagawa J."/>
            <person name="Obokata J."/>
            <person name="Shigenobu S."/>
        </authorList>
    </citation>
    <scope>NUCLEOTIDE SEQUENCE [LARGE SCALE GENOMIC DNA]</scope>
</reference>
<proteinExistence type="predicted"/>
<comment type="caution">
    <text evidence="1">The sequence shown here is derived from an EMBL/GenBank/DDBJ whole genome shotgun (WGS) entry which is preliminary data.</text>
</comment>
<dbReference type="AlphaFoldDB" id="A0AAV4APH9"/>
<sequence length="94" mass="10841">MKRTIIKEIMEQSEIGFWFVDIASPQQGDLRLSCPSSGQDVRGGARTHKRMVPAVLRADSPSPSESQRLANHYQGKYKRKWAREVGIKEHHYIY</sequence>
<dbReference type="EMBL" id="BLXT01004148">
    <property type="protein sequence ID" value="GFO10165.1"/>
    <property type="molecule type" value="Genomic_DNA"/>
</dbReference>
<gene>
    <name evidence="1" type="ORF">PoB_003667000</name>
</gene>
<protein>
    <submittedName>
        <fullName evidence="1">Uncharacterized protein</fullName>
    </submittedName>
</protein>
<name>A0AAV4APH9_9GAST</name>
<accession>A0AAV4APH9</accession>
<evidence type="ECO:0000313" key="1">
    <source>
        <dbReference type="EMBL" id="GFO10165.1"/>
    </source>
</evidence>
<organism evidence="1 2">
    <name type="scientific">Plakobranchus ocellatus</name>
    <dbReference type="NCBI Taxonomy" id="259542"/>
    <lineage>
        <taxon>Eukaryota</taxon>
        <taxon>Metazoa</taxon>
        <taxon>Spiralia</taxon>
        <taxon>Lophotrochozoa</taxon>
        <taxon>Mollusca</taxon>
        <taxon>Gastropoda</taxon>
        <taxon>Heterobranchia</taxon>
        <taxon>Euthyneura</taxon>
        <taxon>Panpulmonata</taxon>
        <taxon>Sacoglossa</taxon>
        <taxon>Placobranchoidea</taxon>
        <taxon>Plakobranchidae</taxon>
        <taxon>Plakobranchus</taxon>
    </lineage>
</organism>
<dbReference type="Proteomes" id="UP000735302">
    <property type="component" value="Unassembled WGS sequence"/>
</dbReference>
<keyword evidence="2" id="KW-1185">Reference proteome</keyword>
<evidence type="ECO:0000313" key="2">
    <source>
        <dbReference type="Proteomes" id="UP000735302"/>
    </source>
</evidence>